<evidence type="ECO:0000256" key="1">
    <source>
        <dbReference type="SAM" id="Phobius"/>
    </source>
</evidence>
<keyword evidence="1" id="KW-0812">Transmembrane</keyword>
<keyword evidence="1" id="KW-1133">Transmembrane helix</keyword>
<dbReference type="EMBL" id="UHDP01000001">
    <property type="protein sequence ID" value="SUM43613.1"/>
    <property type="molecule type" value="Genomic_DNA"/>
</dbReference>
<dbReference type="AlphaFoldDB" id="A0A380G072"/>
<proteinExistence type="predicted"/>
<sequence length="101" mass="12143">MKRELQKFYFNPIFYNNNNSYRRREFYILKNKYYMLIFYNVVSILIGSTLIFRTSNETHAKNNSLVKEDTTPVRDKNFGNTDIKMKEMIQAKGLENIVIRS</sequence>
<dbReference type="Proteomes" id="UP000255549">
    <property type="component" value="Unassembled WGS sequence"/>
</dbReference>
<keyword evidence="1" id="KW-0472">Membrane</keyword>
<evidence type="ECO:0000313" key="2">
    <source>
        <dbReference type="EMBL" id="SUM43613.1"/>
    </source>
</evidence>
<accession>A0A380G072</accession>
<name>A0A380G072_STAIN</name>
<protein>
    <submittedName>
        <fullName evidence="2">Uncharacterized protein</fullName>
    </submittedName>
</protein>
<organism evidence="2 3">
    <name type="scientific">Staphylococcus intermedius NCTC 11048</name>
    <dbReference type="NCBI Taxonomy" id="1141106"/>
    <lineage>
        <taxon>Bacteria</taxon>
        <taxon>Bacillati</taxon>
        <taxon>Bacillota</taxon>
        <taxon>Bacilli</taxon>
        <taxon>Bacillales</taxon>
        <taxon>Staphylococcaceae</taxon>
        <taxon>Staphylococcus</taxon>
        <taxon>Staphylococcus intermedius group</taxon>
    </lineage>
</organism>
<reference evidence="2 3" key="1">
    <citation type="submission" date="2018-06" db="EMBL/GenBank/DDBJ databases">
        <authorList>
            <consortium name="Pathogen Informatics"/>
            <person name="Doyle S."/>
        </authorList>
    </citation>
    <scope>NUCLEOTIDE SEQUENCE [LARGE SCALE GENOMIC DNA]</scope>
    <source>
        <strain evidence="3">NCTC 11048</strain>
    </source>
</reference>
<feature type="transmembrane region" description="Helical" evidence="1">
    <location>
        <begin position="33"/>
        <end position="52"/>
    </location>
</feature>
<evidence type="ECO:0000313" key="3">
    <source>
        <dbReference type="Proteomes" id="UP000255549"/>
    </source>
</evidence>
<keyword evidence="3" id="KW-1185">Reference proteome</keyword>
<gene>
    <name evidence="2" type="ORF">NCTC11048_00065</name>
</gene>